<dbReference type="PROSITE" id="PS50112">
    <property type="entry name" value="PAS"/>
    <property type="match status" value="2"/>
</dbReference>
<evidence type="ECO:0000259" key="11">
    <source>
        <dbReference type="PROSITE" id="PS50113"/>
    </source>
</evidence>
<feature type="domain" description="PAS" evidence="10">
    <location>
        <begin position="134"/>
        <end position="185"/>
    </location>
</feature>
<accession>A0A2A2H252</accession>
<evidence type="ECO:0000256" key="4">
    <source>
        <dbReference type="ARBA" id="ARBA00022679"/>
    </source>
</evidence>
<dbReference type="PANTHER" id="PTHR43304">
    <property type="entry name" value="PHYTOCHROME-LIKE PROTEIN CPH1"/>
    <property type="match status" value="1"/>
</dbReference>
<evidence type="ECO:0000259" key="8">
    <source>
        <dbReference type="PROSITE" id="PS50109"/>
    </source>
</evidence>
<dbReference type="EC" id="2.7.13.3" evidence="2"/>
<evidence type="ECO:0000259" key="9">
    <source>
        <dbReference type="PROSITE" id="PS50110"/>
    </source>
</evidence>
<dbReference type="InterPro" id="IPR004358">
    <property type="entry name" value="Sig_transdc_His_kin-like_C"/>
</dbReference>
<name>A0A2A2H252_METBR</name>
<dbReference type="PROSITE" id="PS50113">
    <property type="entry name" value="PAC"/>
    <property type="match status" value="2"/>
</dbReference>
<dbReference type="InterPro" id="IPR003594">
    <property type="entry name" value="HATPase_dom"/>
</dbReference>
<dbReference type="Pfam" id="PF02518">
    <property type="entry name" value="HATPase_c"/>
    <property type="match status" value="1"/>
</dbReference>
<dbReference type="CDD" id="cd00156">
    <property type="entry name" value="REC"/>
    <property type="match status" value="1"/>
</dbReference>
<dbReference type="Gene3D" id="1.10.287.130">
    <property type="match status" value="1"/>
</dbReference>
<evidence type="ECO:0000256" key="1">
    <source>
        <dbReference type="ARBA" id="ARBA00000085"/>
    </source>
</evidence>
<evidence type="ECO:0000256" key="6">
    <source>
        <dbReference type="PROSITE-ProRule" id="PRU00169"/>
    </source>
</evidence>
<dbReference type="GO" id="GO:0000155">
    <property type="term" value="F:phosphorelay sensor kinase activity"/>
    <property type="evidence" value="ECO:0007669"/>
    <property type="project" value="InterPro"/>
</dbReference>
<evidence type="ECO:0000313" key="13">
    <source>
        <dbReference type="Proteomes" id="UP000217784"/>
    </source>
</evidence>
<dbReference type="InterPro" id="IPR003661">
    <property type="entry name" value="HisK_dim/P_dom"/>
</dbReference>
<dbReference type="SMART" id="SM00387">
    <property type="entry name" value="HATPase_c"/>
    <property type="match status" value="1"/>
</dbReference>
<dbReference type="InterPro" id="IPR000014">
    <property type="entry name" value="PAS"/>
</dbReference>
<dbReference type="InterPro" id="IPR005467">
    <property type="entry name" value="His_kinase_dom"/>
</dbReference>
<dbReference type="InterPro" id="IPR011006">
    <property type="entry name" value="CheY-like_superfamily"/>
</dbReference>
<dbReference type="Gene3D" id="3.40.50.2300">
    <property type="match status" value="1"/>
</dbReference>
<dbReference type="SMART" id="SM00448">
    <property type="entry name" value="REC"/>
    <property type="match status" value="1"/>
</dbReference>
<dbReference type="Pfam" id="PF13426">
    <property type="entry name" value="PAS_9"/>
    <property type="match status" value="1"/>
</dbReference>
<keyword evidence="4" id="KW-0808">Transferase</keyword>
<sequence>MDNTETVKILLFEDNPGDIGLIEFMLEESTDFSYELKNVETLNEGLKFLKFHSFDVILLDLGLPDSDGIETFIEVNKKCHETPIIILTGLTDGKIGISAVKMGAQDYLVKGQVESTLLERSIKYSIERKKAEEKIQIFANIVESSDDAIITKSFDGTVISWNNGAERIYGYSADEIIGKSISILESDIFKGETKRLIEKIKDGERIRHYETLRLRKDNSLINVSITLSPVFDTSGELVAISTIGRDITERKRAEEELKLANMYNRSLIEASLDPLVTIGPDGKINDVNYSTELITGYSRDELIGTDFSDYFTEPEKAREVYQQVFQDEKVFNYALEIKHRKGHITPVLYNASVYRDGSDDIIGVFAAARDITERKQAEEKLKEIIEELERSNYELQQFAYITSHDLQEPLRTIASYTQLIERRYRNKLDDDADEFIDFIVEAAVRMKDMIQGLLYYSRVGTKGGELKSTNTEELLEIVLYNLNAAIKENNVTVTHDKLPAVVADEGQLIQLFQNLISNAIKFKKDDEYPRVHISAFEGENEYIFSVADNGIGIEPQYFNRIFEVFKRLHTSVEYEGTGIGLSISKRIIERHGGRMWVESEVGNGSIFYFTIPFITESIKS</sequence>
<keyword evidence="13" id="KW-1185">Reference proteome</keyword>
<evidence type="ECO:0000256" key="5">
    <source>
        <dbReference type="ARBA" id="ARBA00022777"/>
    </source>
</evidence>
<dbReference type="Pfam" id="PF00512">
    <property type="entry name" value="HisKA"/>
    <property type="match status" value="1"/>
</dbReference>
<reference evidence="12 13" key="1">
    <citation type="journal article" date="2017" name="BMC Genomics">
        <title>Genomic analysis of methanogenic archaea reveals a shift towards energy conservation.</title>
        <authorList>
            <person name="Gilmore S.P."/>
            <person name="Henske J.K."/>
            <person name="Sexton J.A."/>
            <person name="Solomon K.V."/>
            <person name="Seppala S."/>
            <person name="Yoo J.I."/>
            <person name="Huyett L.M."/>
            <person name="Pressman A."/>
            <person name="Cogan J.Z."/>
            <person name="Kivenson V."/>
            <person name="Peng X."/>
            <person name="Tan Y."/>
            <person name="Valentine D.L."/>
            <person name="O'Malley M.A."/>
        </authorList>
    </citation>
    <scope>NUCLEOTIDE SEQUENCE [LARGE SCALE GENOMIC DNA]</scope>
    <source>
        <strain evidence="12 13">M.o.H.</strain>
    </source>
</reference>
<dbReference type="PROSITE" id="PS50110">
    <property type="entry name" value="RESPONSE_REGULATORY"/>
    <property type="match status" value="1"/>
</dbReference>
<evidence type="ECO:0000256" key="2">
    <source>
        <dbReference type="ARBA" id="ARBA00012438"/>
    </source>
</evidence>
<dbReference type="Gene3D" id="3.30.450.20">
    <property type="entry name" value="PAS domain"/>
    <property type="match status" value="2"/>
</dbReference>
<dbReference type="PANTHER" id="PTHR43304:SF1">
    <property type="entry name" value="PAC DOMAIN-CONTAINING PROTEIN"/>
    <property type="match status" value="1"/>
</dbReference>
<evidence type="ECO:0000256" key="3">
    <source>
        <dbReference type="ARBA" id="ARBA00022553"/>
    </source>
</evidence>
<protein>
    <recommendedName>
        <fullName evidence="2">histidine kinase</fullName>
        <ecNumber evidence="2">2.7.13.3</ecNumber>
    </recommendedName>
</protein>
<dbReference type="CDD" id="cd00130">
    <property type="entry name" value="PAS"/>
    <property type="match status" value="2"/>
</dbReference>
<dbReference type="InterPro" id="IPR036890">
    <property type="entry name" value="HATPase_C_sf"/>
</dbReference>
<dbReference type="InterPro" id="IPR036097">
    <property type="entry name" value="HisK_dim/P_sf"/>
</dbReference>
<evidence type="ECO:0000313" key="12">
    <source>
        <dbReference type="EMBL" id="PAV03501.1"/>
    </source>
</evidence>
<dbReference type="SUPFAM" id="SSF55785">
    <property type="entry name" value="PYP-like sensor domain (PAS domain)"/>
    <property type="match status" value="2"/>
</dbReference>
<feature type="coiled-coil region" evidence="7">
    <location>
        <begin position="367"/>
        <end position="394"/>
    </location>
</feature>
<comment type="caution">
    <text evidence="12">The sequence shown here is derived from an EMBL/GenBank/DDBJ whole genome shotgun (WGS) entry which is preliminary data.</text>
</comment>
<dbReference type="Gene3D" id="3.30.565.10">
    <property type="entry name" value="Histidine kinase-like ATPase, C-terminal domain"/>
    <property type="match status" value="1"/>
</dbReference>
<dbReference type="EMBL" id="LMVM01000038">
    <property type="protein sequence ID" value="PAV03501.1"/>
    <property type="molecule type" value="Genomic_DNA"/>
</dbReference>
<dbReference type="InterPro" id="IPR035965">
    <property type="entry name" value="PAS-like_dom_sf"/>
</dbReference>
<organism evidence="12 13">
    <name type="scientific">Methanobacterium bryantii</name>
    <dbReference type="NCBI Taxonomy" id="2161"/>
    <lineage>
        <taxon>Archaea</taxon>
        <taxon>Methanobacteriati</taxon>
        <taxon>Methanobacteriota</taxon>
        <taxon>Methanomada group</taxon>
        <taxon>Methanobacteria</taxon>
        <taxon>Methanobacteriales</taxon>
        <taxon>Methanobacteriaceae</taxon>
        <taxon>Methanobacterium</taxon>
    </lineage>
</organism>
<gene>
    <name evidence="12" type="ORF">ASJ80_00685</name>
</gene>
<comment type="catalytic activity">
    <reaction evidence="1">
        <text>ATP + protein L-histidine = ADP + protein N-phospho-L-histidine.</text>
        <dbReference type="EC" id="2.7.13.3"/>
    </reaction>
</comment>
<feature type="modified residue" description="4-aspartylphosphate" evidence="6">
    <location>
        <position position="60"/>
    </location>
</feature>
<evidence type="ECO:0000256" key="7">
    <source>
        <dbReference type="SAM" id="Coils"/>
    </source>
</evidence>
<dbReference type="Proteomes" id="UP000217784">
    <property type="component" value="Unassembled WGS sequence"/>
</dbReference>
<dbReference type="PROSITE" id="PS50109">
    <property type="entry name" value="HIS_KIN"/>
    <property type="match status" value="1"/>
</dbReference>
<dbReference type="CDD" id="cd00082">
    <property type="entry name" value="HisKA"/>
    <property type="match status" value="1"/>
</dbReference>
<dbReference type="InterPro" id="IPR001789">
    <property type="entry name" value="Sig_transdc_resp-reg_receiver"/>
</dbReference>
<dbReference type="Pfam" id="PF00989">
    <property type="entry name" value="PAS"/>
    <property type="match status" value="1"/>
</dbReference>
<feature type="domain" description="Histidine kinase" evidence="8">
    <location>
        <begin position="401"/>
        <end position="615"/>
    </location>
</feature>
<dbReference type="SMART" id="SM00091">
    <property type="entry name" value="PAS"/>
    <property type="match status" value="2"/>
</dbReference>
<dbReference type="SMART" id="SM00388">
    <property type="entry name" value="HisKA"/>
    <property type="match status" value="1"/>
</dbReference>
<dbReference type="InterPro" id="IPR001610">
    <property type="entry name" value="PAC"/>
</dbReference>
<dbReference type="Pfam" id="PF00072">
    <property type="entry name" value="Response_reg"/>
    <property type="match status" value="1"/>
</dbReference>
<dbReference type="InterPro" id="IPR000700">
    <property type="entry name" value="PAS-assoc_C"/>
</dbReference>
<dbReference type="InterPro" id="IPR013767">
    <property type="entry name" value="PAS_fold"/>
</dbReference>
<dbReference type="SUPFAM" id="SSF52172">
    <property type="entry name" value="CheY-like"/>
    <property type="match status" value="1"/>
</dbReference>
<dbReference type="FunFam" id="3.30.565.10:FF:000006">
    <property type="entry name" value="Sensor histidine kinase WalK"/>
    <property type="match status" value="1"/>
</dbReference>
<dbReference type="OrthoDB" id="141807at2157"/>
<dbReference type="NCBIfam" id="TIGR00229">
    <property type="entry name" value="sensory_box"/>
    <property type="match status" value="2"/>
</dbReference>
<dbReference type="SMART" id="SM00086">
    <property type="entry name" value="PAC"/>
    <property type="match status" value="2"/>
</dbReference>
<dbReference type="AlphaFoldDB" id="A0A2A2H252"/>
<keyword evidence="7" id="KW-0175">Coiled coil</keyword>
<feature type="domain" description="PAC" evidence="11">
    <location>
        <begin position="331"/>
        <end position="383"/>
    </location>
</feature>
<evidence type="ECO:0000259" key="10">
    <source>
        <dbReference type="PROSITE" id="PS50112"/>
    </source>
</evidence>
<dbReference type="InterPro" id="IPR052162">
    <property type="entry name" value="Sensor_kinase/Photoreceptor"/>
</dbReference>
<keyword evidence="3 6" id="KW-0597">Phosphoprotein</keyword>
<proteinExistence type="predicted"/>
<feature type="domain" description="PAS" evidence="10">
    <location>
        <begin position="260"/>
        <end position="338"/>
    </location>
</feature>
<dbReference type="GO" id="GO:0006355">
    <property type="term" value="P:regulation of DNA-templated transcription"/>
    <property type="evidence" value="ECO:0007669"/>
    <property type="project" value="InterPro"/>
</dbReference>
<dbReference type="PRINTS" id="PR00344">
    <property type="entry name" value="BCTRLSENSOR"/>
</dbReference>
<feature type="domain" description="PAC" evidence="11">
    <location>
        <begin position="207"/>
        <end position="259"/>
    </location>
</feature>
<feature type="domain" description="Response regulatory" evidence="9">
    <location>
        <begin position="8"/>
        <end position="125"/>
    </location>
</feature>
<dbReference type="SUPFAM" id="SSF55874">
    <property type="entry name" value="ATPase domain of HSP90 chaperone/DNA topoisomerase II/histidine kinase"/>
    <property type="match status" value="1"/>
</dbReference>
<dbReference type="RefSeq" id="WP_069582926.1">
    <property type="nucleotide sequence ID" value="NZ_LMVM01000038.1"/>
</dbReference>
<keyword evidence="5" id="KW-0418">Kinase</keyword>
<dbReference type="SUPFAM" id="SSF47384">
    <property type="entry name" value="Homodimeric domain of signal transducing histidine kinase"/>
    <property type="match status" value="1"/>
</dbReference>